<accession>B6JGG4</accession>
<dbReference type="KEGG" id="oca:OCAR_5845"/>
<evidence type="ECO:0000256" key="1">
    <source>
        <dbReference type="SAM" id="MobiDB-lite"/>
    </source>
</evidence>
<dbReference type="KEGG" id="ocg:OCA5_c21720"/>
<proteinExistence type="predicted"/>
<sequence>MQVQSAIAAFGARLVSGTNASPRQEGQDTATSTASPEASGTRRYDFSNISPGELREAVNRLIRSGDLDLHETSSLLGIMAPPEARLRVDGTPLSKAEGEQIDATPIDVFAKLREGVAGARWRHDDAGEAALAQAMAALQRVQGMVSAVDLRA</sequence>
<gene>
    <name evidence="2" type="ordered locus">OCA5_c21720</name>
</gene>
<feature type="compositionally biased region" description="Polar residues" evidence="1">
    <location>
        <begin position="18"/>
        <end position="38"/>
    </location>
</feature>
<evidence type="ECO:0000313" key="2">
    <source>
        <dbReference type="EMBL" id="AEI06875.1"/>
    </source>
</evidence>
<reference evidence="2 3" key="1">
    <citation type="journal article" date="2011" name="J. Bacteriol.">
        <title>Complete genome sequences of the chemolithoautotrophic Oligotropha carboxidovorans strains OM4 and OM5.</title>
        <authorList>
            <person name="Volland S."/>
            <person name="Rachinger M."/>
            <person name="Strittmatter A."/>
            <person name="Daniel R."/>
            <person name="Gottschalk G."/>
            <person name="Meyer O."/>
        </authorList>
    </citation>
    <scope>NUCLEOTIDE SEQUENCE [LARGE SCALE GENOMIC DNA]</scope>
    <source>
        <strain evidence="3">ATCC 49405 / DSM 1227 / KCTC 32145 / OM5</strain>
    </source>
</reference>
<name>B6JGG4_AFIC5</name>
<dbReference type="HOGENOM" id="CLU_139660_0_0_5"/>
<dbReference type="AlphaFoldDB" id="B6JGG4"/>
<dbReference type="EMBL" id="CP002826">
    <property type="protein sequence ID" value="AEI06875.1"/>
    <property type="molecule type" value="Genomic_DNA"/>
</dbReference>
<dbReference type="OrthoDB" id="7472444at2"/>
<dbReference type="STRING" id="504832.OCA5_c21720"/>
<keyword evidence="3" id="KW-1185">Reference proteome</keyword>
<organism evidence="2 3">
    <name type="scientific">Afipia carboxidovorans (strain ATCC 49405 / DSM 1227 / KCTC 32145 / OM5)</name>
    <name type="common">Oligotropha carboxidovorans</name>
    <dbReference type="NCBI Taxonomy" id="504832"/>
    <lineage>
        <taxon>Bacteria</taxon>
        <taxon>Pseudomonadati</taxon>
        <taxon>Pseudomonadota</taxon>
        <taxon>Alphaproteobacteria</taxon>
        <taxon>Hyphomicrobiales</taxon>
        <taxon>Nitrobacteraceae</taxon>
        <taxon>Afipia</taxon>
    </lineage>
</organism>
<dbReference type="eggNOG" id="ENOG5033D6Q">
    <property type="taxonomic scope" value="Bacteria"/>
</dbReference>
<evidence type="ECO:0000313" key="3">
    <source>
        <dbReference type="Proteomes" id="UP000007730"/>
    </source>
</evidence>
<dbReference type="Proteomes" id="UP000007730">
    <property type="component" value="Chromosome"/>
</dbReference>
<protein>
    <submittedName>
        <fullName evidence="2">Uncharacterized protein</fullName>
    </submittedName>
</protein>
<feature type="region of interest" description="Disordered" evidence="1">
    <location>
        <begin position="18"/>
        <end position="49"/>
    </location>
</feature>
<dbReference type="RefSeq" id="WP_012562997.1">
    <property type="nucleotide sequence ID" value="NC_011386.1"/>
</dbReference>